<evidence type="ECO:0000256" key="1">
    <source>
        <dbReference type="ARBA" id="ARBA00004196"/>
    </source>
</evidence>
<dbReference type="EMBL" id="RBZV01000004">
    <property type="protein sequence ID" value="RKP48445.1"/>
    <property type="molecule type" value="Genomic_DNA"/>
</dbReference>
<feature type="transmembrane region" description="Helical" evidence="3">
    <location>
        <begin position="352"/>
        <end position="376"/>
    </location>
</feature>
<reference evidence="4 5" key="1">
    <citation type="submission" date="2018-10" db="EMBL/GenBank/DDBJ databases">
        <title>Paraburkholderia sp. 7MK8-2, isolated from soil.</title>
        <authorList>
            <person name="Gao Z.-H."/>
            <person name="Qiu L.-H."/>
        </authorList>
    </citation>
    <scope>NUCLEOTIDE SEQUENCE [LARGE SCALE GENOMIC DNA]</scope>
    <source>
        <strain evidence="4 5">7MK8-2</strain>
    </source>
</reference>
<feature type="transmembrane region" description="Helical" evidence="3">
    <location>
        <begin position="382"/>
        <end position="401"/>
    </location>
</feature>
<feature type="transmembrane region" description="Helical" evidence="3">
    <location>
        <begin position="248"/>
        <end position="272"/>
    </location>
</feature>
<protein>
    <submittedName>
        <fullName evidence="4">HlyD family efflux transporter periplasmic adaptor subunit</fullName>
    </submittedName>
</protein>
<dbReference type="RefSeq" id="WP_121277961.1">
    <property type="nucleotide sequence ID" value="NZ_RBZV01000004.1"/>
</dbReference>
<sequence>MDQTATTSRLPQLRQELTLTRGAAAPDGAPTWMLHDPAANRFFQIGWPAFEMLSRWPLDDPQAIVAAVNDETTLTVSADDFDALVRMLRRMNLLVSASAFDTDRLQSTAAANRLSHAMWLLKHYLLIRVPLWRPMPFLRRFARYAEPAYRPAFWILVLVCATVGLVLVSRRWDEFLHTFHSYTDLQGLVAIGLALMCAKVLHEFGHAITAYRYGCRVPTMGVALLVMLPVLYTDTTEAWKIPGRTERLFIGAAGMLSELALAAFATLAWNLLPDGPLRAGAFLLATTTWIGTLTINASPFMRFDGYFLLSDWLGMPNLHDRAFAFGRWRMREWLFGFGDPQPEPCTPSRRRFLIAFSFATWLYRLVVFFGIALVVYHAFFKALGALLFAVEFGWFIVRPIAYEAMACWRRRDALHWRREMVRSAMLGAFVLAFFVLPWHGGVNAPAVFGPLRAQGLYAPAAGYLSAQAALPRDGQRVHAGDVLAVLVSPDLEYRLKTAQSEEALLRWEVEQQPFDDRLLREGVALRRRWDAARETVAGLTAQVGELTLRAPFDGKVESLDEGLAAGTWLPRGERLFNVVGPTGIKGEAFVGEGDVGRVTAGDPVRFVAAAVESATLRCRVAAVDRVNLSTLDEPAIASLYGGPVPAQMEPGSKQLVPLAATYRVRIGGCEGNAALARQIVGAATLGHARESFAWRGVKWVVAVLQREGGG</sequence>
<dbReference type="PANTHER" id="PTHR32347">
    <property type="entry name" value="EFFLUX SYSTEM COMPONENT YKNX-RELATED"/>
    <property type="match status" value="1"/>
</dbReference>
<dbReference type="OrthoDB" id="9759690at2"/>
<dbReference type="AlphaFoldDB" id="A0A494XCF6"/>
<evidence type="ECO:0000256" key="3">
    <source>
        <dbReference type="SAM" id="Phobius"/>
    </source>
</evidence>
<keyword evidence="5" id="KW-1185">Reference proteome</keyword>
<feature type="transmembrane region" description="Helical" evidence="3">
    <location>
        <begin position="179"/>
        <end position="201"/>
    </location>
</feature>
<feature type="transmembrane region" description="Helical" evidence="3">
    <location>
        <begin position="421"/>
        <end position="440"/>
    </location>
</feature>
<comment type="caution">
    <text evidence="4">The sequence shown here is derived from an EMBL/GenBank/DDBJ whole genome shotgun (WGS) entry which is preliminary data.</text>
</comment>
<evidence type="ECO:0000313" key="4">
    <source>
        <dbReference type="EMBL" id="RKP48445.1"/>
    </source>
</evidence>
<proteinExistence type="predicted"/>
<accession>A0A494XCF6</accession>
<evidence type="ECO:0000313" key="5">
    <source>
        <dbReference type="Proteomes" id="UP000280434"/>
    </source>
</evidence>
<evidence type="ECO:0000256" key="2">
    <source>
        <dbReference type="ARBA" id="ARBA00023054"/>
    </source>
</evidence>
<keyword evidence="3" id="KW-0812">Transmembrane</keyword>
<name>A0A494XCF6_9BURK</name>
<comment type="subcellular location">
    <subcellularLocation>
        <location evidence="1">Cell envelope</location>
    </subcellularLocation>
</comment>
<feature type="transmembrane region" description="Helical" evidence="3">
    <location>
        <begin position="148"/>
        <end position="167"/>
    </location>
</feature>
<keyword evidence="3" id="KW-0472">Membrane</keyword>
<keyword evidence="3" id="KW-1133">Transmembrane helix</keyword>
<dbReference type="InterPro" id="IPR050465">
    <property type="entry name" value="UPF0194_transport"/>
</dbReference>
<dbReference type="GO" id="GO:0030313">
    <property type="term" value="C:cell envelope"/>
    <property type="evidence" value="ECO:0007669"/>
    <property type="project" value="UniProtKB-SubCell"/>
</dbReference>
<gene>
    <name evidence="4" type="ORF">D7S89_12170</name>
</gene>
<dbReference type="Proteomes" id="UP000280434">
    <property type="component" value="Unassembled WGS sequence"/>
</dbReference>
<organism evidence="4 5">
    <name type="scientific">Trinickia fusca</name>
    <dbReference type="NCBI Taxonomy" id="2419777"/>
    <lineage>
        <taxon>Bacteria</taxon>
        <taxon>Pseudomonadati</taxon>
        <taxon>Pseudomonadota</taxon>
        <taxon>Betaproteobacteria</taxon>
        <taxon>Burkholderiales</taxon>
        <taxon>Burkholderiaceae</taxon>
        <taxon>Trinickia</taxon>
    </lineage>
</organism>
<dbReference type="PANTHER" id="PTHR32347:SF23">
    <property type="entry name" value="BLL5650 PROTEIN"/>
    <property type="match status" value="1"/>
</dbReference>
<keyword evidence="2" id="KW-0175">Coiled coil</keyword>